<dbReference type="OrthoDB" id="10470606at2759"/>
<sequence length="84" mass="9671">MIVEKHYVGDRGDWKFKTTYGAHLMIMGGVISRVIPGRPIQYNLSDWEGNSIAEGINENDLELQRDEYRPSLISKQLLPRRLAL</sequence>
<protein>
    <submittedName>
        <fullName evidence="1">Uncharacterized protein</fullName>
    </submittedName>
</protein>
<dbReference type="HOGENOM" id="CLU_2527665_0_0_1"/>
<name>H0EP30_GLAL7</name>
<evidence type="ECO:0000313" key="2">
    <source>
        <dbReference type="Proteomes" id="UP000005446"/>
    </source>
</evidence>
<dbReference type="Proteomes" id="UP000005446">
    <property type="component" value="Unassembled WGS sequence"/>
</dbReference>
<evidence type="ECO:0000313" key="1">
    <source>
        <dbReference type="EMBL" id="EHK99719.1"/>
    </source>
</evidence>
<dbReference type="AlphaFoldDB" id="H0EP30"/>
<dbReference type="InParanoid" id="H0EP30"/>
<accession>H0EP30</accession>
<reference evidence="1 2" key="1">
    <citation type="journal article" date="2012" name="Eukaryot. Cell">
        <title>Genome sequence of the fungus Glarea lozoyensis: the first genome sequence of a species from the Helotiaceae family.</title>
        <authorList>
            <person name="Youssar L."/>
            <person name="Gruening B.A."/>
            <person name="Erxleben A."/>
            <person name="Guenther S."/>
            <person name="Huettel W."/>
        </authorList>
    </citation>
    <scope>NUCLEOTIDE SEQUENCE [LARGE SCALE GENOMIC DNA]</scope>
    <source>
        <strain evidence="2">ATCC 74030 / MF5533</strain>
    </source>
</reference>
<keyword evidence="2" id="KW-1185">Reference proteome</keyword>
<dbReference type="EMBL" id="AGUE01000108">
    <property type="protein sequence ID" value="EHK99719.1"/>
    <property type="molecule type" value="Genomic_DNA"/>
</dbReference>
<organism evidence="1 2">
    <name type="scientific">Glarea lozoyensis (strain ATCC 74030 / MF5533)</name>
    <dbReference type="NCBI Taxonomy" id="1104152"/>
    <lineage>
        <taxon>Eukaryota</taxon>
        <taxon>Fungi</taxon>
        <taxon>Dikarya</taxon>
        <taxon>Ascomycota</taxon>
        <taxon>Pezizomycotina</taxon>
        <taxon>Leotiomycetes</taxon>
        <taxon>Helotiales</taxon>
        <taxon>Helotiaceae</taxon>
        <taxon>Glarea</taxon>
    </lineage>
</organism>
<gene>
    <name evidence="1" type="ORF">M7I_4398</name>
</gene>
<comment type="caution">
    <text evidence="1">The sequence shown here is derived from an EMBL/GenBank/DDBJ whole genome shotgun (WGS) entry which is preliminary data.</text>
</comment>
<proteinExistence type="predicted"/>